<accession>A0A9D4MBM6</accession>
<sequence>MQKEDLKLLRCFCEAAAKLYYPTVSRLQRRDLQVFGRGPSKPELTQRHINTWIEMAWAK</sequence>
<name>A0A9D4MBM6_DREPO</name>
<keyword evidence="2" id="KW-1185">Reference proteome</keyword>
<dbReference type="EMBL" id="JAIWYP010000002">
    <property type="protein sequence ID" value="KAH3874567.1"/>
    <property type="molecule type" value="Genomic_DNA"/>
</dbReference>
<gene>
    <name evidence="1" type="ORF">DPMN_037813</name>
</gene>
<proteinExistence type="predicted"/>
<dbReference type="Proteomes" id="UP000828390">
    <property type="component" value="Unassembled WGS sequence"/>
</dbReference>
<reference evidence="1" key="2">
    <citation type="submission" date="2020-11" db="EMBL/GenBank/DDBJ databases">
        <authorList>
            <person name="McCartney M.A."/>
            <person name="Auch B."/>
            <person name="Kono T."/>
            <person name="Mallez S."/>
            <person name="Becker A."/>
            <person name="Gohl D.M."/>
            <person name="Silverstein K.A.T."/>
            <person name="Koren S."/>
            <person name="Bechman K.B."/>
            <person name="Herman A."/>
            <person name="Abrahante J.E."/>
            <person name="Garbe J."/>
        </authorList>
    </citation>
    <scope>NUCLEOTIDE SEQUENCE</scope>
    <source>
        <strain evidence="1">Duluth1</strain>
        <tissue evidence="1">Whole animal</tissue>
    </source>
</reference>
<organism evidence="1 2">
    <name type="scientific">Dreissena polymorpha</name>
    <name type="common">Zebra mussel</name>
    <name type="synonym">Mytilus polymorpha</name>
    <dbReference type="NCBI Taxonomy" id="45954"/>
    <lineage>
        <taxon>Eukaryota</taxon>
        <taxon>Metazoa</taxon>
        <taxon>Spiralia</taxon>
        <taxon>Lophotrochozoa</taxon>
        <taxon>Mollusca</taxon>
        <taxon>Bivalvia</taxon>
        <taxon>Autobranchia</taxon>
        <taxon>Heteroconchia</taxon>
        <taxon>Euheterodonta</taxon>
        <taxon>Imparidentia</taxon>
        <taxon>Neoheterodontei</taxon>
        <taxon>Myida</taxon>
        <taxon>Dreissenoidea</taxon>
        <taxon>Dreissenidae</taxon>
        <taxon>Dreissena</taxon>
    </lineage>
</organism>
<protein>
    <submittedName>
        <fullName evidence="1">Uncharacterized protein</fullName>
    </submittedName>
</protein>
<dbReference type="AlphaFoldDB" id="A0A9D4MBM6"/>
<reference evidence="1" key="1">
    <citation type="journal article" date="2019" name="bioRxiv">
        <title>The Genome of the Zebra Mussel, Dreissena polymorpha: A Resource for Invasive Species Research.</title>
        <authorList>
            <person name="McCartney M.A."/>
            <person name="Auch B."/>
            <person name="Kono T."/>
            <person name="Mallez S."/>
            <person name="Zhang Y."/>
            <person name="Obille A."/>
            <person name="Becker A."/>
            <person name="Abrahante J.E."/>
            <person name="Garbe J."/>
            <person name="Badalamenti J.P."/>
            <person name="Herman A."/>
            <person name="Mangelson H."/>
            <person name="Liachko I."/>
            <person name="Sullivan S."/>
            <person name="Sone E.D."/>
            <person name="Koren S."/>
            <person name="Silverstein K.A.T."/>
            <person name="Beckman K.B."/>
            <person name="Gohl D.M."/>
        </authorList>
    </citation>
    <scope>NUCLEOTIDE SEQUENCE</scope>
    <source>
        <strain evidence="1">Duluth1</strain>
        <tissue evidence="1">Whole animal</tissue>
    </source>
</reference>
<comment type="caution">
    <text evidence="1">The sequence shown here is derived from an EMBL/GenBank/DDBJ whole genome shotgun (WGS) entry which is preliminary data.</text>
</comment>
<evidence type="ECO:0000313" key="1">
    <source>
        <dbReference type="EMBL" id="KAH3874567.1"/>
    </source>
</evidence>
<evidence type="ECO:0000313" key="2">
    <source>
        <dbReference type="Proteomes" id="UP000828390"/>
    </source>
</evidence>